<reference evidence="1" key="2">
    <citation type="journal article" date="2014" name="ISME J.">
        <title>Microbial stratification in low pH oxic and suboxic macroscopic growths along an acid mine drainage.</title>
        <authorList>
            <person name="Mendez-Garcia C."/>
            <person name="Mesa V."/>
            <person name="Sprenger R.R."/>
            <person name="Richter M."/>
            <person name="Diez M.S."/>
            <person name="Solano J."/>
            <person name="Bargiela R."/>
            <person name="Golyshina O.V."/>
            <person name="Manteca A."/>
            <person name="Ramos J.L."/>
            <person name="Gallego J.R."/>
            <person name="Llorente I."/>
            <person name="Martins Dos Santos V.A."/>
            <person name="Jensen O.N."/>
            <person name="Pelaez A.I."/>
            <person name="Sanchez J."/>
            <person name="Ferrer M."/>
        </authorList>
    </citation>
    <scope>NUCLEOTIDE SEQUENCE</scope>
</reference>
<organism evidence="1">
    <name type="scientific">mine drainage metagenome</name>
    <dbReference type="NCBI Taxonomy" id="410659"/>
    <lineage>
        <taxon>unclassified sequences</taxon>
        <taxon>metagenomes</taxon>
        <taxon>ecological metagenomes</taxon>
    </lineage>
</organism>
<protein>
    <submittedName>
        <fullName evidence="1">Glycoside hydrolase family protein</fullName>
    </submittedName>
</protein>
<reference evidence="1" key="1">
    <citation type="submission" date="2013-08" db="EMBL/GenBank/DDBJ databases">
        <authorList>
            <person name="Mendez C."/>
            <person name="Richter M."/>
            <person name="Ferrer M."/>
            <person name="Sanchez J."/>
        </authorList>
    </citation>
    <scope>NUCLEOTIDE SEQUENCE</scope>
</reference>
<dbReference type="EMBL" id="AUZY01005251">
    <property type="protein sequence ID" value="EQD59662.1"/>
    <property type="molecule type" value="Genomic_DNA"/>
</dbReference>
<name>T1AQP3_9ZZZZ</name>
<accession>T1AQP3</accession>
<evidence type="ECO:0000313" key="1">
    <source>
        <dbReference type="EMBL" id="EQD59662.1"/>
    </source>
</evidence>
<comment type="caution">
    <text evidence="1">The sequence shown here is derived from an EMBL/GenBank/DDBJ whole genome shotgun (WGS) entry which is preliminary data.</text>
</comment>
<keyword evidence="1" id="KW-0378">Hydrolase</keyword>
<gene>
    <name evidence="1" type="ORF">B1B_08106</name>
</gene>
<dbReference type="AlphaFoldDB" id="T1AQP3"/>
<feature type="non-terminal residue" evidence="1">
    <location>
        <position position="1"/>
    </location>
</feature>
<dbReference type="GO" id="GO:0016787">
    <property type="term" value="F:hydrolase activity"/>
    <property type="evidence" value="ECO:0007669"/>
    <property type="project" value="UniProtKB-KW"/>
</dbReference>
<proteinExistence type="predicted"/>
<sequence length="211" mass="23058">QLPVMYPALAAGAALSWSYDSNSSIDLSRLGKLTGLHLFDKPCPALGSALVSLGQVHRMVVPQPPNMSALTLHLWLPQFPVGSGLTTGLTQDDLDKIGELIDETVNGLPDIQGDSPDHYILDEILLGASWLKFAIRDARLRLEGDGGLPSLPEWHRTELASDLSGILAAHRHTWLHRNRVGGLDESSAWIDHLLYCYRNGTVDPKWFGPLG</sequence>